<evidence type="ECO:0008006" key="3">
    <source>
        <dbReference type="Google" id="ProtNLM"/>
    </source>
</evidence>
<dbReference type="OrthoDB" id="3199698at2759"/>
<dbReference type="Proteomes" id="UP000310158">
    <property type="component" value="Unassembled WGS sequence"/>
</dbReference>
<sequence>MPETHVDTLLGLWAATQNGHDEPPFHDHAHLHAIIDSISHGDLPWKTFSVRYTREIPVTDLPPWMTVPYDVWYRDPRGLVLNQLANPSFINEIDYTPVQLFDVDGKRMWSDFMTGNWAWRQANAIAKDPATYGTMFVPIILSSDKTTVSIATGHTEYYPLYISNGNIHNNVRRAHRNAVSLVGFLAIPKADRQYTNDPIFRKFCRQLYHKSLTQIFRSLHLGMTVPEVAQCPDGRLRRVIYRLGPYIADYPEQVMLACIVSGWCPRCGAHHNNLDAGGNARSHELTRLLMDAYNPKILWDNYGIIDDILAYIHELLSFDILHQVIKGTFKDHLITWVEEYLNLVHTPPDAAAIMADIDRRIAAVPSFPGLRRFPDGRSFKQWTGDDSKALMKVYLPAIVGHVPAQMVQAISDFMDFCYLVRRSAITEATLDDIDKALARFHTHRAIFEEVNVRPTGFSLPRQHSLTHYRHLIQEFGAPNGLCSSITESKHIKAVKEPWRRSNRFNALGQMLLINQRLDKIAAARVHFDAAGMLDGPCLSEAAQALAFVDPIGTPPQPAAAAFARNGDVDAIDGPRVDATCTLAKTK</sequence>
<evidence type="ECO:0000313" key="2">
    <source>
        <dbReference type="Proteomes" id="UP000310158"/>
    </source>
</evidence>
<name>A0A4S4L3I2_9AGAM</name>
<evidence type="ECO:0000313" key="1">
    <source>
        <dbReference type="EMBL" id="THH05391.1"/>
    </source>
</evidence>
<gene>
    <name evidence="1" type="ORF">EW146_g9917</name>
</gene>
<dbReference type="Pfam" id="PF18759">
    <property type="entry name" value="Plavaka"/>
    <property type="match status" value="1"/>
</dbReference>
<dbReference type="AlphaFoldDB" id="A0A4S4L3I2"/>
<feature type="non-terminal residue" evidence="1">
    <location>
        <position position="586"/>
    </location>
</feature>
<organism evidence="1 2">
    <name type="scientific">Bondarzewia mesenterica</name>
    <dbReference type="NCBI Taxonomy" id="1095465"/>
    <lineage>
        <taxon>Eukaryota</taxon>
        <taxon>Fungi</taxon>
        <taxon>Dikarya</taxon>
        <taxon>Basidiomycota</taxon>
        <taxon>Agaricomycotina</taxon>
        <taxon>Agaricomycetes</taxon>
        <taxon>Russulales</taxon>
        <taxon>Bondarzewiaceae</taxon>
        <taxon>Bondarzewia</taxon>
    </lineage>
</organism>
<dbReference type="InterPro" id="IPR041078">
    <property type="entry name" value="Plavaka"/>
</dbReference>
<keyword evidence="2" id="KW-1185">Reference proteome</keyword>
<accession>A0A4S4L3I2</accession>
<proteinExistence type="predicted"/>
<protein>
    <recommendedName>
        <fullName evidence="3">CxC2-like cysteine cluster KDZ transposase-associated domain-containing protein</fullName>
    </recommendedName>
</protein>
<dbReference type="EMBL" id="SGPL01001015">
    <property type="protein sequence ID" value="THH05391.1"/>
    <property type="molecule type" value="Genomic_DNA"/>
</dbReference>
<comment type="caution">
    <text evidence="1">The sequence shown here is derived from an EMBL/GenBank/DDBJ whole genome shotgun (WGS) entry which is preliminary data.</text>
</comment>
<reference evidence="1 2" key="1">
    <citation type="submission" date="2019-02" db="EMBL/GenBank/DDBJ databases">
        <title>Genome sequencing of the rare red list fungi Bondarzewia mesenterica.</title>
        <authorList>
            <person name="Buettner E."/>
            <person name="Kellner H."/>
        </authorList>
    </citation>
    <scope>NUCLEOTIDE SEQUENCE [LARGE SCALE GENOMIC DNA]</scope>
    <source>
        <strain evidence="1 2">DSM 108281</strain>
    </source>
</reference>